<dbReference type="InterPro" id="IPR000297">
    <property type="entry name" value="PPIase_PpiC"/>
</dbReference>
<dbReference type="GO" id="GO:0003755">
    <property type="term" value="F:peptidyl-prolyl cis-trans isomerase activity"/>
    <property type="evidence" value="ECO:0007669"/>
    <property type="project" value="UniProtKB-KW"/>
</dbReference>
<evidence type="ECO:0000256" key="6">
    <source>
        <dbReference type="ARBA" id="ARBA00030642"/>
    </source>
</evidence>
<dbReference type="PROSITE" id="PS01096">
    <property type="entry name" value="PPIC_PPIASE_1"/>
    <property type="match status" value="1"/>
</dbReference>
<dbReference type="InterPro" id="IPR023058">
    <property type="entry name" value="PPIase_PpiC_CS"/>
</dbReference>
<protein>
    <recommendedName>
        <fullName evidence="4">Parvulin-like PPIase</fullName>
        <ecNumber evidence="3">5.2.1.8</ecNumber>
    </recommendedName>
    <alternativeName>
        <fullName evidence="6">Peptidyl-prolyl cis-trans isomerase plp</fullName>
    </alternativeName>
    <alternativeName>
        <fullName evidence="7">Rotamase plp</fullName>
    </alternativeName>
</protein>
<dbReference type="Gene3D" id="3.10.50.40">
    <property type="match status" value="1"/>
</dbReference>
<feature type="signal peptide" evidence="9">
    <location>
        <begin position="1"/>
        <end position="44"/>
    </location>
</feature>
<evidence type="ECO:0000256" key="7">
    <source>
        <dbReference type="ARBA" id="ARBA00031484"/>
    </source>
</evidence>
<keyword evidence="9" id="KW-0732">Signal</keyword>
<feature type="chain" id="PRO_5017791353" description="Parvulin-like PPIase" evidence="9">
    <location>
        <begin position="45"/>
        <end position="305"/>
    </location>
</feature>
<evidence type="ECO:0000259" key="10">
    <source>
        <dbReference type="PROSITE" id="PS50198"/>
    </source>
</evidence>
<organism evidence="11 12">
    <name type="scientific">Mesorhizobium delmotii</name>
    <dbReference type="NCBI Taxonomy" id="1631247"/>
    <lineage>
        <taxon>Bacteria</taxon>
        <taxon>Pseudomonadati</taxon>
        <taxon>Pseudomonadota</taxon>
        <taxon>Alphaproteobacteria</taxon>
        <taxon>Hyphomicrobiales</taxon>
        <taxon>Phyllobacteriaceae</taxon>
        <taxon>Mesorhizobium</taxon>
    </lineage>
</organism>
<proteinExistence type="inferred from homology"/>
<evidence type="ECO:0000256" key="1">
    <source>
        <dbReference type="ARBA" id="ARBA00000971"/>
    </source>
</evidence>
<dbReference type="PANTHER" id="PTHR47245:SF2">
    <property type="entry name" value="PEPTIDYL-PROLYL CIS-TRANS ISOMERASE HP_0175-RELATED"/>
    <property type="match status" value="1"/>
</dbReference>
<keyword evidence="8 11" id="KW-0413">Isomerase</keyword>
<gene>
    <name evidence="11" type="ORF">BQ8482_360091</name>
</gene>
<evidence type="ECO:0000256" key="5">
    <source>
        <dbReference type="ARBA" id="ARBA00023110"/>
    </source>
</evidence>
<reference evidence="12" key="1">
    <citation type="submission" date="2016-12" db="EMBL/GenBank/DDBJ databases">
        <authorList>
            <person name="Brunel B."/>
        </authorList>
    </citation>
    <scope>NUCLEOTIDE SEQUENCE [LARGE SCALE GENOMIC DNA]</scope>
</reference>
<name>A0A2P9AR93_9HYPH</name>
<comment type="catalytic activity">
    <reaction evidence="1">
        <text>[protein]-peptidylproline (omega=180) = [protein]-peptidylproline (omega=0)</text>
        <dbReference type="Rhea" id="RHEA:16237"/>
        <dbReference type="Rhea" id="RHEA-COMP:10747"/>
        <dbReference type="Rhea" id="RHEA-COMP:10748"/>
        <dbReference type="ChEBI" id="CHEBI:83833"/>
        <dbReference type="ChEBI" id="CHEBI:83834"/>
        <dbReference type="EC" id="5.2.1.8"/>
    </reaction>
</comment>
<dbReference type="Pfam" id="PF00639">
    <property type="entry name" value="Rotamase"/>
    <property type="match status" value="1"/>
</dbReference>
<dbReference type="InterPro" id="IPR046357">
    <property type="entry name" value="PPIase_dom_sf"/>
</dbReference>
<sequence length="305" mass="32599">MTMRHTTHGACHAQMQLLRRLAPRSILKALLIASCISAATPAAAQNDKVLARVNGVDITSADVAFATGMYANRLGDMPEDARLSAVVDELIGLRLAADAAKAANVTNDEAYKRQMAFFEAQTLRSVFVAREVAKRVDEEAVRKAYDDQIGRMPSAQESRLRHMLLSTEAEARDVIAELDAGKDFATLAGERSKDEASKASGGDLGYLTPGQTMAEIEAAAVGLEPGQYTREPVASAFGFHIVKLEDRRTRPAPSFEALSGQIRDSLEAAATQSIMADLRAAATVEKLVPDVAPPAADDGHDHGAE</sequence>
<evidence type="ECO:0000256" key="4">
    <source>
        <dbReference type="ARBA" id="ARBA00018370"/>
    </source>
</evidence>
<dbReference type="InterPro" id="IPR050245">
    <property type="entry name" value="PrsA_foldase"/>
</dbReference>
<evidence type="ECO:0000256" key="2">
    <source>
        <dbReference type="ARBA" id="ARBA00007656"/>
    </source>
</evidence>
<dbReference type="Proteomes" id="UP000245698">
    <property type="component" value="Unassembled WGS sequence"/>
</dbReference>
<feature type="domain" description="PpiC" evidence="10">
    <location>
        <begin position="155"/>
        <end position="246"/>
    </location>
</feature>
<dbReference type="PROSITE" id="PS50198">
    <property type="entry name" value="PPIC_PPIASE_2"/>
    <property type="match status" value="1"/>
</dbReference>
<dbReference type="PANTHER" id="PTHR47245">
    <property type="entry name" value="PEPTIDYLPROLYL ISOMERASE"/>
    <property type="match status" value="1"/>
</dbReference>
<evidence type="ECO:0000313" key="11">
    <source>
        <dbReference type="EMBL" id="SJM33690.1"/>
    </source>
</evidence>
<evidence type="ECO:0000256" key="9">
    <source>
        <dbReference type="SAM" id="SignalP"/>
    </source>
</evidence>
<dbReference type="AlphaFoldDB" id="A0A2P9AR93"/>
<comment type="similarity">
    <text evidence="2">Belongs to the PpiC/parvulin rotamase family.</text>
</comment>
<evidence type="ECO:0000313" key="12">
    <source>
        <dbReference type="Proteomes" id="UP000245698"/>
    </source>
</evidence>
<keyword evidence="12" id="KW-1185">Reference proteome</keyword>
<evidence type="ECO:0000256" key="3">
    <source>
        <dbReference type="ARBA" id="ARBA00013194"/>
    </source>
</evidence>
<evidence type="ECO:0000256" key="8">
    <source>
        <dbReference type="PROSITE-ProRule" id="PRU00278"/>
    </source>
</evidence>
<accession>A0A2P9AR93</accession>
<dbReference type="SUPFAM" id="SSF54534">
    <property type="entry name" value="FKBP-like"/>
    <property type="match status" value="1"/>
</dbReference>
<dbReference type="Gene3D" id="1.10.8.1040">
    <property type="match status" value="1"/>
</dbReference>
<dbReference type="EC" id="5.2.1.8" evidence="3"/>
<keyword evidence="5 8" id="KW-0697">Rotamase</keyword>
<dbReference type="EMBL" id="FUIG01000044">
    <property type="protein sequence ID" value="SJM33690.1"/>
    <property type="molecule type" value="Genomic_DNA"/>
</dbReference>